<evidence type="ECO:0000313" key="2">
    <source>
        <dbReference type="Proteomes" id="UP000008561"/>
    </source>
</evidence>
<proteinExistence type="predicted"/>
<dbReference type="NCBIfam" id="TIGR02436">
    <property type="entry name" value="four helix bundle protein"/>
    <property type="match status" value="1"/>
</dbReference>
<accession>A9A0Q5</accession>
<dbReference type="EMBL" id="CP000859">
    <property type="protein sequence ID" value="ABW69072.1"/>
    <property type="molecule type" value="Genomic_DNA"/>
</dbReference>
<dbReference type="PANTHER" id="PTHR38471">
    <property type="entry name" value="FOUR HELIX BUNDLE PROTEIN"/>
    <property type="match status" value="1"/>
</dbReference>
<dbReference type="STRING" id="96561.Dole_3269"/>
<dbReference type="SUPFAM" id="SSF158446">
    <property type="entry name" value="IVS-encoded protein-like"/>
    <property type="match status" value="1"/>
</dbReference>
<dbReference type="PANTHER" id="PTHR38471:SF2">
    <property type="entry name" value="FOUR HELIX BUNDLE PROTEIN"/>
    <property type="match status" value="1"/>
</dbReference>
<reference evidence="1 2" key="1">
    <citation type="submission" date="2007-10" db="EMBL/GenBank/DDBJ databases">
        <title>Complete sequence of Desulfococcus oleovorans Hxd3.</title>
        <authorList>
            <consortium name="US DOE Joint Genome Institute"/>
            <person name="Copeland A."/>
            <person name="Lucas S."/>
            <person name="Lapidus A."/>
            <person name="Barry K."/>
            <person name="Glavina del Rio T."/>
            <person name="Dalin E."/>
            <person name="Tice H."/>
            <person name="Pitluck S."/>
            <person name="Kiss H."/>
            <person name="Brettin T."/>
            <person name="Bruce D."/>
            <person name="Detter J.C."/>
            <person name="Han C."/>
            <person name="Schmutz J."/>
            <person name="Larimer F."/>
            <person name="Land M."/>
            <person name="Hauser L."/>
            <person name="Kyrpides N."/>
            <person name="Kim E."/>
            <person name="Wawrik B."/>
            <person name="Richardson P."/>
        </authorList>
    </citation>
    <scope>NUCLEOTIDE SEQUENCE [LARGE SCALE GENOMIC DNA]</scope>
    <source>
        <strain evidence="2">DSM 6200 / JCM 39069 / Hxd3</strain>
    </source>
</reference>
<evidence type="ECO:0000313" key="1">
    <source>
        <dbReference type="EMBL" id="ABW69072.1"/>
    </source>
</evidence>
<dbReference type="eggNOG" id="ENOG5032K43">
    <property type="taxonomic scope" value="Bacteria"/>
</dbReference>
<dbReference type="KEGG" id="dol:Dole_3269"/>
<organism evidence="1 2">
    <name type="scientific">Desulfosudis oleivorans (strain DSM 6200 / JCM 39069 / Hxd3)</name>
    <name type="common">Desulfococcus oleovorans</name>
    <dbReference type="NCBI Taxonomy" id="96561"/>
    <lineage>
        <taxon>Bacteria</taxon>
        <taxon>Pseudomonadati</taxon>
        <taxon>Thermodesulfobacteriota</taxon>
        <taxon>Desulfobacteria</taxon>
        <taxon>Desulfobacterales</taxon>
        <taxon>Desulfosudaceae</taxon>
        <taxon>Desulfosudis</taxon>
    </lineage>
</organism>
<sequence length="78" mass="8899">MGAHLREGKRSRSNAEMISKTECALQELEETLYWLELLSDSGIVKTERLSDLKKEADELTAILVASVKTIKKHRKKNE</sequence>
<dbReference type="HOGENOM" id="CLU_129874_2_0_7"/>
<dbReference type="Gene3D" id="1.20.1440.60">
    <property type="entry name" value="23S rRNA-intervening sequence"/>
    <property type="match status" value="1"/>
</dbReference>
<dbReference type="AlphaFoldDB" id="A9A0Q5"/>
<protein>
    <recommendedName>
        <fullName evidence="3">Four helix bundle protein</fullName>
    </recommendedName>
</protein>
<keyword evidence="2" id="KW-1185">Reference proteome</keyword>
<dbReference type="Proteomes" id="UP000008561">
    <property type="component" value="Chromosome"/>
</dbReference>
<evidence type="ECO:0008006" key="3">
    <source>
        <dbReference type="Google" id="ProtNLM"/>
    </source>
</evidence>
<dbReference type="InterPro" id="IPR036583">
    <property type="entry name" value="23S_rRNA_IVS_sf"/>
</dbReference>
<dbReference type="Pfam" id="PF05635">
    <property type="entry name" value="23S_rRNA_IVP"/>
    <property type="match status" value="1"/>
</dbReference>
<gene>
    <name evidence="1" type="ordered locus">Dole_3269</name>
</gene>
<name>A9A0Q5_DESOH</name>
<dbReference type="InterPro" id="IPR012657">
    <property type="entry name" value="23S_rRNA-intervening_sequence"/>
</dbReference>